<dbReference type="InterPro" id="IPR036259">
    <property type="entry name" value="MFS_trans_sf"/>
</dbReference>
<feature type="transmembrane region" description="Helical" evidence="7">
    <location>
        <begin position="192"/>
        <end position="211"/>
    </location>
</feature>
<dbReference type="CDD" id="cd17369">
    <property type="entry name" value="MFS_ShiA_like"/>
    <property type="match status" value="1"/>
</dbReference>
<evidence type="ECO:0000256" key="1">
    <source>
        <dbReference type="ARBA" id="ARBA00004651"/>
    </source>
</evidence>
<feature type="transmembrane region" description="Helical" evidence="7">
    <location>
        <begin position="157"/>
        <end position="180"/>
    </location>
</feature>
<dbReference type="Gene3D" id="1.20.1250.20">
    <property type="entry name" value="MFS general substrate transporter like domains"/>
    <property type="match status" value="2"/>
</dbReference>
<feature type="transmembrane region" description="Helical" evidence="7">
    <location>
        <begin position="91"/>
        <end position="110"/>
    </location>
</feature>
<reference evidence="9 10" key="1">
    <citation type="submission" date="2015-11" db="EMBL/GenBank/DDBJ databases">
        <title>Long Read and Single Molecule DNA Sequencing Simplifies Genome Assembly and TAL Effector Gene Analysis of Xanthomonas translucens.</title>
        <authorList>
            <person name="Peng Z."/>
            <person name="Hu Y."/>
            <person name="Xie J."/>
            <person name="Potnis N."/>
            <person name="Akhunova A."/>
            <person name="Jones J."/>
            <person name="Liu Z."/>
            <person name="White F."/>
            <person name="Liu S."/>
        </authorList>
    </citation>
    <scope>NUCLEOTIDE SEQUENCE [LARGE SCALE GENOMIC DNA]</scope>
    <source>
        <strain evidence="9 10">B1</strain>
    </source>
</reference>
<keyword evidence="6 7" id="KW-0472">Membrane</keyword>
<comment type="subcellular location">
    <subcellularLocation>
        <location evidence="1">Cell membrane</location>
        <topology evidence="1">Multi-pass membrane protein</topology>
    </subcellularLocation>
</comment>
<accession>A0A109HQ79</accession>
<evidence type="ECO:0000256" key="5">
    <source>
        <dbReference type="ARBA" id="ARBA00022989"/>
    </source>
</evidence>
<protein>
    <submittedName>
        <fullName evidence="9">MFS transporter</fullName>
    </submittedName>
</protein>
<dbReference type="RefSeq" id="WP_058359776.1">
    <property type="nucleotide sequence ID" value="NZ_CP089999.1"/>
</dbReference>
<comment type="caution">
    <text evidence="9">The sequence shown here is derived from an EMBL/GenBank/DDBJ whole genome shotgun (WGS) entry which is preliminary data.</text>
</comment>
<dbReference type="SUPFAM" id="SSF103473">
    <property type="entry name" value="MFS general substrate transporter"/>
    <property type="match status" value="1"/>
</dbReference>
<evidence type="ECO:0000256" key="2">
    <source>
        <dbReference type="ARBA" id="ARBA00022448"/>
    </source>
</evidence>
<dbReference type="OrthoDB" id="3690818at2"/>
<dbReference type="PROSITE" id="PS00217">
    <property type="entry name" value="SUGAR_TRANSPORT_2"/>
    <property type="match status" value="1"/>
</dbReference>
<dbReference type="PANTHER" id="PTHR43045:SF7">
    <property type="entry name" value="MAJOR FACILITATOR SUPERFAMILY TRANSPORTER"/>
    <property type="match status" value="1"/>
</dbReference>
<feature type="transmembrane region" description="Helical" evidence="7">
    <location>
        <begin position="246"/>
        <end position="264"/>
    </location>
</feature>
<dbReference type="InterPro" id="IPR020846">
    <property type="entry name" value="MFS_dom"/>
</dbReference>
<feature type="transmembrane region" description="Helical" evidence="7">
    <location>
        <begin position="58"/>
        <end position="79"/>
    </location>
</feature>
<feature type="transmembrane region" description="Helical" evidence="7">
    <location>
        <begin position="20"/>
        <end position="46"/>
    </location>
</feature>
<feature type="transmembrane region" description="Helical" evidence="7">
    <location>
        <begin position="284"/>
        <end position="305"/>
    </location>
</feature>
<evidence type="ECO:0000256" key="7">
    <source>
        <dbReference type="SAM" id="Phobius"/>
    </source>
</evidence>
<dbReference type="Proteomes" id="UP000055854">
    <property type="component" value="Unassembled WGS sequence"/>
</dbReference>
<feature type="transmembrane region" description="Helical" evidence="7">
    <location>
        <begin position="458"/>
        <end position="479"/>
    </location>
</feature>
<dbReference type="GO" id="GO:0005886">
    <property type="term" value="C:plasma membrane"/>
    <property type="evidence" value="ECO:0007669"/>
    <property type="project" value="UniProtKB-SubCell"/>
</dbReference>
<organism evidence="9 10">
    <name type="scientific">Xanthomonas campestris pv. translucens</name>
    <dbReference type="NCBI Taxonomy" id="343"/>
    <lineage>
        <taxon>Bacteria</taxon>
        <taxon>Pseudomonadati</taxon>
        <taxon>Pseudomonadota</taxon>
        <taxon>Gammaproteobacteria</taxon>
        <taxon>Lysobacterales</taxon>
        <taxon>Lysobacteraceae</taxon>
        <taxon>Xanthomonas</taxon>
        <taxon>Xanthomonas translucens group</taxon>
    </lineage>
</organism>
<evidence type="ECO:0000256" key="3">
    <source>
        <dbReference type="ARBA" id="ARBA00022475"/>
    </source>
</evidence>
<dbReference type="InterPro" id="IPR005828">
    <property type="entry name" value="MFS_sugar_transport-like"/>
</dbReference>
<feature type="transmembrane region" description="Helical" evidence="7">
    <location>
        <begin position="116"/>
        <end position="136"/>
    </location>
</feature>
<feature type="domain" description="Major facilitator superfamily (MFS) profile" evidence="8">
    <location>
        <begin position="20"/>
        <end position="546"/>
    </location>
</feature>
<name>A0A109HQ79_XANCT</name>
<gene>
    <name evidence="9" type="ORF">ATB53_02580</name>
</gene>
<dbReference type="PANTHER" id="PTHR43045">
    <property type="entry name" value="SHIKIMATE TRANSPORTER"/>
    <property type="match status" value="1"/>
</dbReference>
<evidence type="ECO:0000256" key="4">
    <source>
        <dbReference type="ARBA" id="ARBA00022692"/>
    </source>
</evidence>
<evidence type="ECO:0000259" key="8">
    <source>
        <dbReference type="PROSITE" id="PS50850"/>
    </source>
</evidence>
<evidence type="ECO:0000313" key="9">
    <source>
        <dbReference type="EMBL" id="KWV16170.1"/>
    </source>
</evidence>
<feature type="transmembrane region" description="Helical" evidence="7">
    <location>
        <begin position="524"/>
        <end position="542"/>
    </location>
</feature>
<evidence type="ECO:0000256" key="6">
    <source>
        <dbReference type="ARBA" id="ARBA00023136"/>
    </source>
</evidence>
<dbReference type="PROSITE" id="PS50850">
    <property type="entry name" value="MFS"/>
    <property type="match status" value="1"/>
</dbReference>
<keyword evidence="5 7" id="KW-1133">Transmembrane helix</keyword>
<feature type="transmembrane region" description="Helical" evidence="7">
    <location>
        <begin position="500"/>
        <end position="518"/>
    </location>
</feature>
<proteinExistence type="predicted"/>
<sequence length="552" mass="59323">MSSTAINPSGKPLTQGHKKVIFASSLGTVFEWYDFYLYGSLAAIIAKQFFSGVNETTGFIFALLAFAAGFAVRPFGAAFFGSLGDRIGRKYTFLVTIVLMGLSTFIVGILPNYASIGMAAPIILIVLRLVQGLALGGEYGGAATYVAEHAPPGRRGLYTSFIQTTATLGLFLSLLVILGTRMTLGTEVFEDWGWRIPFMVSIVLLGVSVWIRMQLSESPLFQQMKSEGKGSKQPFRDSLKDGNFRLMLLVLLGATAGQAVVWYGGQFYSLFFLTQTLKVDGTTANLLIAAALALATPFFVIFGWLSDKIGRKKIILAGCLLAALTYFPIFKGLTHFANPAVEEARQSAPATVVADPATCSFQFDPIGKAKFTNSCDVAAAALAKAGVPYAIKPAAAGSLAQVSIGGTQVPAYEAAGLGKDEAKAKSDAFGKQLKGALTAAGYPEKADPARINKPMTLLLLWILVIYVTMVYGPIAAYLVELFPTRIRYTSMSLPYHIGNGWFGGFLPTISFALVAATGNMYYGLWYPIGIALMTFVIGLFFLRETKDVDITK</sequence>
<evidence type="ECO:0000313" key="10">
    <source>
        <dbReference type="Proteomes" id="UP000055854"/>
    </source>
</evidence>
<keyword evidence="4 7" id="KW-0812">Transmembrane</keyword>
<keyword evidence="2" id="KW-0813">Transport</keyword>
<keyword evidence="3" id="KW-1003">Cell membrane</keyword>
<dbReference type="Pfam" id="PF00083">
    <property type="entry name" value="Sugar_tr"/>
    <property type="match status" value="2"/>
</dbReference>
<dbReference type="InterPro" id="IPR005829">
    <property type="entry name" value="Sugar_transporter_CS"/>
</dbReference>
<dbReference type="FunFam" id="1.20.1250.20:FF:000001">
    <property type="entry name" value="Dicarboxylate MFS transporter"/>
    <property type="match status" value="1"/>
</dbReference>
<dbReference type="GO" id="GO:0022857">
    <property type="term" value="F:transmembrane transporter activity"/>
    <property type="evidence" value="ECO:0007669"/>
    <property type="project" value="InterPro"/>
</dbReference>
<dbReference type="EMBL" id="LNTA01000036">
    <property type="protein sequence ID" value="KWV16170.1"/>
    <property type="molecule type" value="Genomic_DNA"/>
</dbReference>
<dbReference type="AlphaFoldDB" id="A0A109HQ79"/>
<feature type="transmembrane region" description="Helical" evidence="7">
    <location>
        <begin position="314"/>
        <end position="330"/>
    </location>
</feature>